<dbReference type="AlphaFoldDB" id="A0A382KF87"/>
<dbReference type="EMBL" id="UINC01079542">
    <property type="protein sequence ID" value="SVC21637.1"/>
    <property type="molecule type" value="Genomic_DNA"/>
</dbReference>
<evidence type="ECO:0000313" key="1">
    <source>
        <dbReference type="EMBL" id="SVC21637.1"/>
    </source>
</evidence>
<reference evidence="1" key="1">
    <citation type="submission" date="2018-05" db="EMBL/GenBank/DDBJ databases">
        <authorList>
            <person name="Lanie J.A."/>
            <person name="Ng W.-L."/>
            <person name="Kazmierczak K.M."/>
            <person name="Andrzejewski T.M."/>
            <person name="Davidsen T.M."/>
            <person name="Wayne K.J."/>
            <person name="Tettelin H."/>
            <person name="Glass J.I."/>
            <person name="Rusch D."/>
            <person name="Podicherti R."/>
            <person name="Tsui H.-C.T."/>
            <person name="Winkler M.E."/>
        </authorList>
    </citation>
    <scope>NUCLEOTIDE SEQUENCE</scope>
</reference>
<protein>
    <submittedName>
        <fullName evidence="1">Uncharacterized protein</fullName>
    </submittedName>
</protein>
<name>A0A382KF87_9ZZZZ</name>
<gene>
    <name evidence="1" type="ORF">METZ01_LOCUS274491</name>
</gene>
<sequence length="48" mass="5656">MLLDKLKKILPDNNGNDYPEDFQQIIKNLYPGSVPDEEAITFIWEAYR</sequence>
<accession>A0A382KF87</accession>
<feature type="non-terminal residue" evidence="1">
    <location>
        <position position="48"/>
    </location>
</feature>
<organism evidence="1">
    <name type="scientific">marine metagenome</name>
    <dbReference type="NCBI Taxonomy" id="408172"/>
    <lineage>
        <taxon>unclassified sequences</taxon>
        <taxon>metagenomes</taxon>
        <taxon>ecological metagenomes</taxon>
    </lineage>
</organism>
<proteinExistence type="predicted"/>